<dbReference type="SUPFAM" id="SSF55785">
    <property type="entry name" value="PYP-like sensor domain (PAS domain)"/>
    <property type="match status" value="1"/>
</dbReference>
<feature type="domain" description="PAS" evidence="2">
    <location>
        <begin position="412"/>
        <end position="448"/>
    </location>
</feature>
<feature type="transmembrane region" description="Helical" evidence="1">
    <location>
        <begin position="349"/>
        <end position="371"/>
    </location>
</feature>
<evidence type="ECO:0000259" key="3">
    <source>
        <dbReference type="PROSITE" id="PS50883"/>
    </source>
</evidence>
<feature type="transmembrane region" description="Helical" evidence="1">
    <location>
        <begin position="295"/>
        <end position="315"/>
    </location>
</feature>
<feature type="domain" description="GGDEF" evidence="4">
    <location>
        <begin position="560"/>
        <end position="692"/>
    </location>
</feature>
<dbReference type="InterPro" id="IPR011623">
    <property type="entry name" value="7TMR_DISM_rcpt_extracell_dom1"/>
</dbReference>
<evidence type="ECO:0000259" key="2">
    <source>
        <dbReference type="PROSITE" id="PS50112"/>
    </source>
</evidence>
<reference evidence="5 6" key="1">
    <citation type="submission" date="2018-07" db="EMBL/GenBank/DDBJ databases">
        <title>Genomic Encyclopedia of Type Strains, Phase IV (KMG-IV): sequencing the most valuable type-strain genomes for metagenomic binning, comparative biology and taxonomic classification.</title>
        <authorList>
            <person name="Goeker M."/>
        </authorList>
    </citation>
    <scope>NUCLEOTIDE SEQUENCE [LARGE SCALE GENOMIC DNA]</scope>
    <source>
        <strain evidence="5 6">DSM 21634</strain>
    </source>
</reference>
<keyword evidence="6" id="KW-1185">Reference proteome</keyword>
<dbReference type="RefSeq" id="WP_114468141.1">
    <property type="nucleotide sequence ID" value="NZ_QPJK01000003.1"/>
</dbReference>
<dbReference type="Pfam" id="PF13188">
    <property type="entry name" value="PAS_8"/>
    <property type="match status" value="1"/>
</dbReference>
<dbReference type="PROSITE" id="PS50883">
    <property type="entry name" value="EAL"/>
    <property type="match status" value="1"/>
</dbReference>
<dbReference type="InterPro" id="IPR035919">
    <property type="entry name" value="EAL_sf"/>
</dbReference>
<dbReference type="InterPro" id="IPR001633">
    <property type="entry name" value="EAL_dom"/>
</dbReference>
<dbReference type="SUPFAM" id="SSF55073">
    <property type="entry name" value="Nucleotide cyclase"/>
    <property type="match status" value="1"/>
</dbReference>
<dbReference type="SUPFAM" id="SSF141868">
    <property type="entry name" value="EAL domain-like"/>
    <property type="match status" value="1"/>
</dbReference>
<keyword evidence="1" id="KW-0472">Membrane</keyword>
<keyword evidence="1" id="KW-0812">Transmembrane</keyword>
<comment type="caution">
    <text evidence="5">The sequence shown here is derived from an EMBL/GenBank/DDBJ whole genome shotgun (WGS) entry which is preliminary data.</text>
</comment>
<dbReference type="PANTHER" id="PTHR44757">
    <property type="entry name" value="DIGUANYLATE CYCLASE DGCP"/>
    <property type="match status" value="1"/>
</dbReference>
<evidence type="ECO:0000259" key="4">
    <source>
        <dbReference type="PROSITE" id="PS50887"/>
    </source>
</evidence>
<organism evidence="5 6">
    <name type="scientific">Pseudorhodoferax soli</name>
    <dbReference type="NCBI Taxonomy" id="545864"/>
    <lineage>
        <taxon>Bacteria</taxon>
        <taxon>Pseudomonadati</taxon>
        <taxon>Pseudomonadota</taxon>
        <taxon>Betaproteobacteria</taxon>
        <taxon>Burkholderiales</taxon>
        <taxon>Comamonadaceae</taxon>
    </lineage>
</organism>
<dbReference type="PROSITE" id="PS50887">
    <property type="entry name" value="GGDEF"/>
    <property type="match status" value="1"/>
</dbReference>
<feature type="transmembrane region" description="Helical" evidence="1">
    <location>
        <begin position="207"/>
        <end position="235"/>
    </location>
</feature>
<feature type="transmembrane region" description="Helical" evidence="1">
    <location>
        <begin position="20"/>
        <end position="42"/>
    </location>
</feature>
<dbReference type="Proteomes" id="UP000252884">
    <property type="component" value="Unassembled WGS sequence"/>
</dbReference>
<feature type="domain" description="EAL" evidence="3">
    <location>
        <begin position="703"/>
        <end position="958"/>
    </location>
</feature>
<evidence type="ECO:0000313" key="6">
    <source>
        <dbReference type="Proteomes" id="UP000252884"/>
    </source>
</evidence>
<dbReference type="InterPro" id="IPR000160">
    <property type="entry name" value="GGDEF_dom"/>
</dbReference>
<feature type="transmembrane region" description="Helical" evidence="1">
    <location>
        <begin position="321"/>
        <end position="342"/>
    </location>
</feature>
<dbReference type="Pfam" id="PF00990">
    <property type="entry name" value="GGDEF"/>
    <property type="match status" value="1"/>
</dbReference>
<protein>
    <submittedName>
        <fullName evidence="5">Diguanylate cyclase/phosphodiesterase</fullName>
    </submittedName>
</protein>
<dbReference type="EMBL" id="QPJK01000003">
    <property type="protein sequence ID" value="RCW72739.1"/>
    <property type="molecule type" value="Genomic_DNA"/>
</dbReference>
<feature type="transmembrane region" description="Helical" evidence="1">
    <location>
        <begin position="265"/>
        <end position="283"/>
    </location>
</feature>
<dbReference type="NCBIfam" id="TIGR00254">
    <property type="entry name" value="GGDEF"/>
    <property type="match status" value="1"/>
</dbReference>
<evidence type="ECO:0000313" key="5">
    <source>
        <dbReference type="EMBL" id="RCW72739.1"/>
    </source>
</evidence>
<dbReference type="InterPro" id="IPR029787">
    <property type="entry name" value="Nucleotide_cyclase"/>
</dbReference>
<evidence type="ECO:0000256" key="1">
    <source>
        <dbReference type="SAM" id="Phobius"/>
    </source>
</evidence>
<dbReference type="Pfam" id="PF00563">
    <property type="entry name" value="EAL"/>
    <property type="match status" value="1"/>
</dbReference>
<dbReference type="Pfam" id="PF07695">
    <property type="entry name" value="7TMR-DISM_7TM"/>
    <property type="match status" value="1"/>
</dbReference>
<dbReference type="Gene3D" id="3.30.450.20">
    <property type="entry name" value="PAS domain"/>
    <property type="match status" value="1"/>
</dbReference>
<proteinExistence type="predicted"/>
<dbReference type="InterPro" id="IPR000014">
    <property type="entry name" value="PAS"/>
</dbReference>
<dbReference type="PANTHER" id="PTHR44757:SF2">
    <property type="entry name" value="BIOFILM ARCHITECTURE MAINTENANCE PROTEIN MBAA"/>
    <property type="match status" value="1"/>
</dbReference>
<dbReference type="PROSITE" id="PS50112">
    <property type="entry name" value="PAS"/>
    <property type="match status" value="1"/>
</dbReference>
<dbReference type="CDD" id="cd01948">
    <property type="entry name" value="EAL"/>
    <property type="match status" value="1"/>
</dbReference>
<dbReference type="InterPro" id="IPR035965">
    <property type="entry name" value="PAS-like_dom_sf"/>
</dbReference>
<dbReference type="SMART" id="SM00091">
    <property type="entry name" value="PAS"/>
    <property type="match status" value="1"/>
</dbReference>
<dbReference type="SMART" id="SM00052">
    <property type="entry name" value="EAL"/>
    <property type="match status" value="1"/>
</dbReference>
<dbReference type="CDD" id="cd01949">
    <property type="entry name" value="GGDEF"/>
    <property type="match status" value="1"/>
</dbReference>
<dbReference type="SMART" id="SM00267">
    <property type="entry name" value="GGDEF"/>
    <property type="match status" value="1"/>
</dbReference>
<dbReference type="Gene3D" id="3.30.70.270">
    <property type="match status" value="1"/>
</dbReference>
<dbReference type="OrthoDB" id="9813903at2"/>
<sequence>MNGSVLRLSRLNTGLDKALYAMGIYALPAVLLVVSLLALLSWSNQYGSAGARSLSFQVVEAPVDKPGLSPQEALALLKSAPSPVVLQDTRLSEAAFWLLVPLVDQRVDAATDSIEFASRHATDLRCWNAATLQPLGSASRTSSEGHLSAAKAGFAMPLDAAGKPAALLCESHFVGPARITVLQWPTAALANSGFEFHRNAGLLDGGLIVLALFVMTTALVNRSGMYVLFAVWLLVNLRMGALSAGWDAQWLGRTVPTEWMPRMRLFTMSLYYTLTATLFRELFREDLAKVGYTPLLRVIMWPAPPLLVMSAFLPYATVLPYIWAATGVGTCIAVFLLGQILVRTRSRVAMWYSASLAVTLAASLYEVVSAAVGMRGLIGAVNSVTAALSSSLLASLAIAEQMRQEHNQRLEAQAQLEHTFEAMPIGLFTLDLQGRFTSANPALRAMLGTDVLAPGREDWDRYFHDGAWLQLLQLLQNQGNVSLELRGRKPDGGGVHKRFLVKAARAREKVEGSLQDVTDSSRATEELQFMANNDALTKVLNRRGIERELERALAGMDTSHPLALAYLDLDRFKLINDLFGHNAGDEVLQQVCARVGNMLSGSMALGRMGGDEFLILMPDTRMPLAAVICQGIVSAIGGTPYRVGDKAFHVRGSIGLIEVSPGTRFKDAVSTADRACREAKTRHNEGLVVYEKNAQAFQDHHAELQLVERLSGGRATEGLFLQMQPIMSLSAPHASLNFEVLLRMRDPDGNLVPTDRVISAGENSGRMGVIDRWVLSAALTWLNTHLTRLRNTRFVCMNLSGASLNDEKFMNDVYTLLAQNIHVASFLCFEITESVALHDLDNTRRFIDKVRSYGAKVALDDFGAGYTSFSYLKELPADLLKIDGSFIVNMNKHPANVAIVEAIVNLGRNLGMRTVAEWAEDLATVRTLVEIGVDYVQGYAIARPQSAERLLAASSSASFIEDAELARYTASLERTDDAVLQVDLFEQNRTRRLH</sequence>
<dbReference type="AlphaFoldDB" id="A0A368XZ69"/>
<dbReference type="Gene3D" id="3.20.20.450">
    <property type="entry name" value="EAL domain"/>
    <property type="match status" value="1"/>
</dbReference>
<gene>
    <name evidence="5" type="ORF">DES41_103345</name>
</gene>
<dbReference type="CDD" id="cd00130">
    <property type="entry name" value="PAS"/>
    <property type="match status" value="1"/>
</dbReference>
<keyword evidence="1" id="KW-1133">Transmembrane helix</keyword>
<dbReference type="InterPro" id="IPR052155">
    <property type="entry name" value="Biofilm_reg_signaling"/>
</dbReference>
<dbReference type="InterPro" id="IPR043128">
    <property type="entry name" value="Rev_trsase/Diguanyl_cyclase"/>
</dbReference>
<name>A0A368XZ69_9BURK</name>
<accession>A0A368XZ69</accession>